<evidence type="ECO:0000313" key="1">
    <source>
        <dbReference type="EMBL" id="PKU35563.1"/>
    </source>
</evidence>
<accession>A0A2I0TPA9</accession>
<gene>
    <name evidence="1" type="ORF">llap_14133</name>
</gene>
<dbReference type="OrthoDB" id="191686at2759"/>
<dbReference type="AlphaFoldDB" id="A0A2I0TPA9"/>
<keyword evidence="2" id="KW-1185">Reference proteome</keyword>
<evidence type="ECO:0000313" key="2">
    <source>
        <dbReference type="Proteomes" id="UP000233556"/>
    </source>
</evidence>
<dbReference type="EMBL" id="KZ508188">
    <property type="protein sequence ID" value="PKU35563.1"/>
    <property type="molecule type" value="Genomic_DNA"/>
</dbReference>
<reference evidence="2" key="1">
    <citation type="submission" date="2017-11" db="EMBL/GenBank/DDBJ databases">
        <authorList>
            <person name="Lima N.C."/>
            <person name="Parody-Merino A.M."/>
            <person name="Battley P.F."/>
            <person name="Fidler A.E."/>
            <person name="Prosdocimi F."/>
        </authorList>
    </citation>
    <scope>NUCLEOTIDE SEQUENCE [LARGE SCALE GENOMIC DNA]</scope>
</reference>
<dbReference type="Proteomes" id="UP000233556">
    <property type="component" value="Unassembled WGS sequence"/>
</dbReference>
<protein>
    <submittedName>
        <fullName evidence="1">Uncharacterized protein</fullName>
    </submittedName>
</protein>
<name>A0A2I0TPA9_LIMLA</name>
<organism evidence="1 2">
    <name type="scientific">Limosa lapponica baueri</name>
    <dbReference type="NCBI Taxonomy" id="1758121"/>
    <lineage>
        <taxon>Eukaryota</taxon>
        <taxon>Metazoa</taxon>
        <taxon>Chordata</taxon>
        <taxon>Craniata</taxon>
        <taxon>Vertebrata</taxon>
        <taxon>Euteleostomi</taxon>
        <taxon>Archelosauria</taxon>
        <taxon>Archosauria</taxon>
        <taxon>Dinosauria</taxon>
        <taxon>Saurischia</taxon>
        <taxon>Theropoda</taxon>
        <taxon>Coelurosauria</taxon>
        <taxon>Aves</taxon>
        <taxon>Neognathae</taxon>
        <taxon>Neoaves</taxon>
        <taxon>Charadriiformes</taxon>
        <taxon>Scolopacidae</taxon>
        <taxon>Limosa</taxon>
    </lineage>
</organism>
<sequence length="86" mass="9536">MGSRASTLLRDEEIEEIKKETGCIFKLTDSSDLDCGCTVNIWTRVAEGMTKWTVGVETIALGWDGQELLKPTLSLKPMYHLNCSIG</sequence>
<proteinExistence type="predicted"/>
<reference evidence="2" key="2">
    <citation type="submission" date="2017-12" db="EMBL/GenBank/DDBJ databases">
        <title>Genome sequence of the Bar-tailed Godwit (Limosa lapponica baueri).</title>
        <authorList>
            <person name="Lima N.C.B."/>
            <person name="Parody-Merino A.M."/>
            <person name="Battley P.F."/>
            <person name="Fidler A.E."/>
            <person name="Prosdocimi F."/>
        </authorList>
    </citation>
    <scope>NUCLEOTIDE SEQUENCE [LARGE SCALE GENOMIC DNA]</scope>
</reference>